<evidence type="ECO:0008006" key="2">
    <source>
        <dbReference type="Google" id="ProtNLM"/>
    </source>
</evidence>
<accession>A0AAU7ZS86</accession>
<dbReference type="KEGG" id="tpsc:RBB77_02550"/>
<sequence>MNAKFTDIHGAADFIGPGAIEVPLYQTEILDLVRRRGIFGQRIKQVPATGHPSRYFEETAIPAPAAGTGFVDPRNIVAPLVNPTRIENSVPLKALVAQINYNLFDMELGRQQSQFAYLQAKDLADTVDGVLRTHDVALWNGTDTSLSSPTTAQYFGAGAQIAGGGNTVSIGTNQSIVDGFKSTIAQMVSNSSFGVRPTAIYANPVLLDLIDREMKTEFNVVLNTREIEAGFTVKTLSTQAGDIPLIPEWTLSYTGTPGSGSAVLPAYIVTEDLIEYHWLSDPNPRIFQLGVPGSLASQYVVVKFGGVVVKGANYAHYQVLVDR</sequence>
<dbReference type="RefSeq" id="WP_353064632.1">
    <property type="nucleotide sequence ID" value="NZ_CP132942.1"/>
</dbReference>
<protein>
    <recommendedName>
        <fullName evidence="2">Major capsid protein</fullName>
    </recommendedName>
</protein>
<organism evidence="1">
    <name type="scientific">Tunturiibacter psychrotolerans</name>
    <dbReference type="NCBI Taxonomy" id="3069686"/>
    <lineage>
        <taxon>Bacteria</taxon>
        <taxon>Pseudomonadati</taxon>
        <taxon>Acidobacteriota</taxon>
        <taxon>Terriglobia</taxon>
        <taxon>Terriglobales</taxon>
        <taxon>Acidobacteriaceae</taxon>
        <taxon>Tunturiibacter</taxon>
    </lineage>
</organism>
<reference evidence="1" key="1">
    <citation type="submission" date="2023-08" db="EMBL/GenBank/DDBJ databases">
        <authorList>
            <person name="Messyasz A."/>
            <person name="Mannisto M.K."/>
            <person name="Kerkhof L.J."/>
            <person name="Haggblom M."/>
        </authorList>
    </citation>
    <scope>NUCLEOTIDE SEQUENCE</scope>
    <source>
        <strain evidence="1">X5P6</strain>
    </source>
</reference>
<gene>
    <name evidence="1" type="ORF">RBB77_02550</name>
</gene>
<dbReference type="AlphaFoldDB" id="A0AAU7ZS86"/>
<name>A0AAU7ZS86_9BACT</name>
<dbReference type="EMBL" id="CP132942">
    <property type="protein sequence ID" value="XCB33787.1"/>
    <property type="molecule type" value="Genomic_DNA"/>
</dbReference>
<reference evidence="1" key="2">
    <citation type="journal article" date="2024" name="Environ. Microbiol.">
        <title>Genome analysis and description of Tunturibacter gen. nov. expands the diversity of Terriglobia in tundra soils.</title>
        <authorList>
            <person name="Messyasz A."/>
            <person name="Mannisto M.K."/>
            <person name="Kerkhof L.J."/>
            <person name="Haggblom M.M."/>
        </authorList>
    </citation>
    <scope>NUCLEOTIDE SEQUENCE</scope>
    <source>
        <strain evidence="1">X5P6</strain>
    </source>
</reference>
<proteinExistence type="predicted"/>
<evidence type="ECO:0000313" key="1">
    <source>
        <dbReference type="EMBL" id="XCB33787.1"/>
    </source>
</evidence>